<feature type="compositionally biased region" description="Pro residues" evidence="9">
    <location>
        <begin position="1710"/>
        <end position="1720"/>
    </location>
</feature>
<reference evidence="12" key="2">
    <citation type="submission" date="2019-02" db="EMBL/GenBank/DDBJ databases">
        <title>Opniocepnalus argus Var Kimnra genome.</title>
        <authorList>
            <person name="Zhou C."/>
            <person name="Xiao S."/>
        </authorList>
    </citation>
    <scope>NUCLEOTIDE SEQUENCE [LARGE SCALE GENOMIC DNA]</scope>
</reference>
<feature type="compositionally biased region" description="Basic and acidic residues" evidence="9">
    <location>
        <begin position="1352"/>
        <end position="1367"/>
    </location>
</feature>
<proteinExistence type="predicted"/>
<keyword evidence="4" id="KW-0862">Zinc</keyword>
<keyword evidence="8" id="KW-0175">Coiled coil</keyword>
<feature type="compositionally biased region" description="Basic and acidic residues" evidence="9">
    <location>
        <begin position="1050"/>
        <end position="1072"/>
    </location>
</feature>
<feature type="compositionally biased region" description="Polar residues" evidence="9">
    <location>
        <begin position="1368"/>
        <end position="1377"/>
    </location>
</feature>
<feature type="compositionally biased region" description="Low complexity" evidence="9">
    <location>
        <begin position="2987"/>
        <end position="3008"/>
    </location>
</feature>
<feature type="compositionally biased region" description="Polar residues" evidence="9">
    <location>
        <begin position="1732"/>
        <end position="1743"/>
    </location>
</feature>
<dbReference type="PANTHER" id="PTHR14113:SF1">
    <property type="entry name" value="PROTEIN BASSOON"/>
    <property type="match status" value="1"/>
</dbReference>
<dbReference type="InterPro" id="IPR008899">
    <property type="entry name" value="Znf_piccolo"/>
</dbReference>
<feature type="compositionally biased region" description="Low complexity" evidence="9">
    <location>
        <begin position="4173"/>
        <end position="4188"/>
    </location>
</feature>
<feature type="compositionally biased region" description="Low complexity" evidence="9">
    <location>
        <begin position="1224"/>
        <end position="1246"/>
    </location>
</feature>
<dbReference type="Gene3D" id="3.30.40.10">
    <property type="entry name" value="Zinc/RING finger domain, C3HC4 (zinc finger)"/>
    <property type="match status" value="2"/>
</dbReference>
<keyword evidence="1" id="KW-0479">Metal-binding</keyword>
<feature type="domain" description="Zinc finger piccolo-type" evidence="10">
    <location>
        <begin position="245"/>
        <end position="288"/>
    </location>
</feature>
<feature type="coiled-coil region" evidence="8">
    <location>
        <begin position="2643"/>
        <end position="2757"/>
    </location>
</feature>
<dbReference type="PANTHER" id="PTHR14113">
    <property type="entry name" value="PICCOLO/BASSOON"/>
    <property type="match status" value="1"/>
</dbReference>
<feature type="region of interest" description="Disordered" evidence="9">
    <location>
        <begin position="2566"/>
        <end position="2603"/>
    </location>
</feature>
<feature type="domain" description="Zinc finger piccolo-type" evidence="10">
    <location>
        <begin position="728"/>
        <end position="785"/>
    </location>
</feature>
<dbReference type="GO" id="GO:1904071">
    <property type="term" value="P:presynaptic active zone assembly"/>
    <property type="evidence" value="ECO:0007669"/>
    <property type="project" value="TreeGrafter"/>
</dbReference>
<feature type="compositionally biased region" description="Low complexity" evidence="9">
    <location>
        <begin position="1619"/>
        <end position="1632"/>
    </location>
</feature>
<dbReference type="SUPFAM" id="SSF57903">
    <property type="entry name" value="FYVE/PHD zinc finger"/>
    <property type="match status" value="1"/>
</dbReference>
<feature type="compositionally biased region" description="Low complexity" evidence="9">
    <location>
        <begin position="386"/>
        <end position="454"/>
    </location>
</feature>
<dbReference type="InterPro" id="IPR013083">
    <property type="entry name" value="Znf_RING/FYVE/PHD"/>
</dbReference>
<dbReference type="GO" id="GO:0098882">
    <property type="term" value="F:structural constituent of presynaptic active zone"/>
    <property type="evidence" value="ECO:0007669"/>
    <property type="project" value="TreeGrafter"/>
</dbReference>
<feature type="region of interest" description="Disordered" evidence="9">
    <location>
        <begin position="3706"/>
        <end position="3725"/>
    </location>
</feature>
<feature type="compositionally biased region" description="Low complexity" evidence="9">
    <location>
        <begin position="4255"/>
        <end position="4264"/>
    </location>
</feature>
<dbReference type="GO" id="GO:0098978">
    <property type="term" value="C:glutamatergic synapse"/>
    <property type="evidence" value="ECO:0007669"/>
    <property type="project" value="TreeGrafter"/>
</dbReference>
<feature type="compositionally biased region" description="Low complexity" evidence="9">
    <location>
        <begin position="1698"/>
        <end position="1709"/>
    </location>
</feature>
<dbReference type="GO" id="GO:0098982">
    <property type="term" value="C:GABA-ergic synapse"/>
    <property type="evidence" value="ECO:0007669"/>
    <property type="project" value="TreeGrafter"/>
</dbReference>
<feature type="region of interest" description="Disordered" evidence="9">
    <location>
        <begin position="142"/>
        <end position="234"/>
    </location>
</feature>
<feature type="coiled-coil region" evidence="8">
    <location>
        <begin position="3209"/>
        <end position="3253"/>
    </location>
</feature>
<feature type="compositionally biased region" description="Polar residues" evidence="9">
    <location>
        <begin position="3363"/>
        <end position="3385"/>
    </location>
</feature>
<feature type="compositionally biased region" description="Polar residues" evidence="9">
    <location>
        <begin position="192"/>
        <end position="206"/>
    </location>
</feature>
<gene>
    <name evidence="11" type="ORF">EXN66_Car012316</name>
</gene>
<evidence type="ECO:0000256" key="1">
    <source>
        <dbReference type="ARBA" id="ARBA00022723"/>
    </source>
</evidence>
<feature type="compositionally biased region" description="Polar residues" evidence="9">
    <location>
        <begin position="3095"/>
        <end position="3105"/>
    </location>
</feature>
<dbReference type="Pfam" id="PF05715">
    <property type="entry name" value="zf-piccolo"/>
    <property type="match status" value="2"/>
</dbReference>
<feature type="compositionally biased region" description="Low complexity" evidence="9">
    <location>
        <begin position="2494"/>
        <end position="2511"/>
    </location>
</feature>
<feature type="compositionally biased region" description="Polar residues" evidence="9">
    <location>
        <begin position="814"/>
        <end position="827"/>
    </location>
</feature>
<feature type="compositionally biased region" description="Low complexity" evidence="9">
    <location>
        <begin position="1"/>
        <end position="25"/>
    </location>
</feature>
<reference evidence="11 12" key="1">
    <citation type="submission" date="2019-02" db="EMBL/GenBank/DDBJ databases">
        <title>Opniocepnalus argus genome.</title>
        <authorList>
            <person name="Zhou C."/>
            <person name="Xiao S."/>
        </authorList>
    </citation>
    <scope>NUCLEOTIDE SEQUENCE [LARGE SCALE GENOMIC DNA]</scope>
    <source>
        <strain evidence="11">OARG1902GOOAL</strain>
        <tissue evidence="11">Muscle</tissue>
    </source>
</reference>
<feature type="compositionally biased region" description="Basic and acidic residues" evidence="9">
    <location>
        <begin position="991"/>
        <end position="1002"/>
    </location>
</feature>
<feature type="compositionally biased region" description="Polar residues" evidence="9">
    <location>
        <begin position="3396"/>
        <end position="3413"/>
    </location>
</feature>
<feature type="region of interest" description="Disordered" evidence="9">
    <location>
        <begin position="2987"/>
        <end position="3018"/>
    </location>
</feature>
<feature type="region of interest" description="Disordered" evidence="9">
    <location>
        <begin position="2760"/>
        <end position="2812"/>
    </location>
</feature>
<keyword evidence="2" id="KW-0677">Repeat</keyword>
<feature type="compositionally biased region" description="Basic and acidic residues" evidence="9">
    <location>
        <begin position="1298"/>
        <end position="1311"/>
    </location>
</feature>
<feature type="region of interest" description="Disordered" evidence="9">
    <location>
        <begin position="2181"/>
        <end position="2203"/>
    </location>
</feature>
<accession>A0A6G1Q2Z8</accession>
<dbReference type="InterPro" id="IPR011011">
    <property type="entry name" value="Znf_FYVE_PHD"/>
</dbReference>
<feature type="compositionally biased region" description="Low complexity" evidence="9">
    <location>
        <begin position="2570"/>
        <end position="2584"/>
    </location>
</feature>
<evidence type="ECO:0000256" key="2">
    <source>
        <dbReference type="ARBA" id="ARBA00022737"/>
    </source>
</evidence>
<dbReference type="InterPro" id="IPR052098">
    <property type="entry name" value="Presynaptic_Scaffold_Bsn/Pclo"/>
</dbReference>
<feature type="compositionally biased region" description="Gly residues" evidence="9">
    <location>
        <begin position="168"/>
        <end position="189"/>
    </location>
</feature>
<feature type="region of interest" description="Disordered" evidence="9">
    <location>
        <begin position="3083"/>
        <end position="3136"/>
    </location>
</feature>
<evidence type="ECO:0000256" key="4">
    <source>
        <dbReference type="ARBA" id="ARBA00022833"/>
    </source>
</evidence>
<feature type="compositionally biased region" description="Low complexity" evidence="9">
    <location>
        <begin position="4211"/>
        <end position="4229"/>
    </location>
</feature>
<feature type="compositionally biased region" description="Low complexity" evidence="9">
    <location>
        <begin position="663"/>
        <end position="677"/>
    </location>
</feature>
<feature type="compositionally biased region" description="Polar residues" evidence="9">
    <location>
        <begin position="2772"/>
        <end position="2787"/>
    </location>
</feature>
<protein>
    <submittedName>
        <fullName evidence="11">Protein bassoon</fullName>
    </submittedName>
</protein>
<organism evidence="11 12">
    <name type="scientific">Channa argus</name>
    <name type="common">Northern snakehead</name>
    <name type="synonym">Ophicephalus argus</name>
    <dbReference type="NCBI Taxonomy" id="215402"/>
    <lineage>
        <taxon>Eukaryota</taxon>
        <taxon>Metazoa</taxon>
        <taxon>Chordata</taxon>
        <taxon>Craniata</taxon>
        <taxon>Vertebrata</taxon>
        <taxon>Euteleostomi</taxon>
        <taxon>Actinopterygii</taxon>
        <taxon>Neopterygii</taxon>
        <taxon>Teleostei</taxon>
        <taxon>Neoteleostei</taxon>
        <taxon>Acanthomorphata</taxon>
        <taxon>Anabantaria</taxon>
        <taxon>Anabantiformes</taxon>
        <taxon>Channoidei</taxon>
        <taxon>Channidae</taxon>
        <taxon>Channa</taxon>
    </lineage>
</organism>
<evidence type="ECO:0000313" key="11">
    <source>
        <dbReference type="EMBL" id="KAF3696638.1"/>
    </source>
</evidence>
<comment type="subcellular location">
    <subcellularLocation>
        <location evidence="7">Presynaptic active zone</location>
    </subcellularLocation>
</comment>
<evidence type="ECO:0000256" key="9">
    <source>
        <dbReference type="SAM" id="MobiDB-lite"/>
    </source>
</evidence>
<feature type="compositionally biased region" description="Pro residues" evidence="9">
    <location>
        <begin position="3437"/>
        <end position="3446"/>
    </location>
</feature>
<feature type="compositionally biased region" description="Low complexity" evidence="9">
    <location>
        <begin position="828"/>
        <end position="844"/>
    </location>
</feature>
<feature type="coiled-coil region" evidence="8">
    <location>
        <begin position="2008"/>
        <end position="2052"/>
    </location>
</feature>
<evidence type="ECO:0000256" key="7">
    <source>
        <dbReference type="ARBA" id="ARBA00034101"/>
    </source>
</evidence>
<feature type="region of interest" description="Disordered" evidence="9">
    <location>
        <begin position="2488"/>
        <end position="2523"/>
    </location>
</feature>
<feature type="region of interest" description="Disordered" evidence="9">
    <location>
        <begin position="790"/>
        <end position="1382"/>
    </location>
</feature>
<feature type="compositionally biased region" description="Low complexity" evidence="9">
    <location>
        <begin position="1409"/>
        <end position="1425"/>
    </location>
</feature>
<feature type="compositionally biased region" description="Polar residues" evidence="9">
    <location>
        <begin position="923"/>
        <end position="936"/>
    </location>
</feature>
<feature type="region of interest" description="Disordered" evidence="9">
    <location>
        <begin position="2850"/>
        <end position="2911"/>
    </location>
</feature>
<feature type="compositionally biased region" description="Polar residues" evidence="9">
    <location>
        <begin position="3009"/>
        <end position="3018"/>
    </location>
</feature>
<keyword evidence="6" id="KW-0966">Cell projection</keyword>
<feature type="compositionally biased region" description="Low complexity" evidence="9">
    <location>
        <begin position="465"/>
        <end position="475"/>
    </location>
</feature>
<feature type="compositionally biased region" description="Polar residues" evidence="9">
    <location>
        <begin position="355"/>
        <end position="369"/>
    </location>
</feature>
<feature type="region of interest" description="Disordered" evidence="9">
    <location>
        <begin position="1677"/>
        <end position="1832"/>
    </location>
</feature>
<dbReference type="GO" id="GO:0008270">
    <property type="term" value="F:zinc ion binding"/>
    <property type="evidence" value="ECO:0007669"/>
    <property type="project" value="UniProtKB-KW"/>
</dbReference>
<feature type="region of interest" description="Disordered" evidence="9">
    <location>
        <begin position="618"/>
        <end position="726"/>
    </location>
</feature>
<feature type="compositionally biased region" description="Gly residues" evidence="9">
    <location>
        <begin position="4189"/>
        <end position="4203"/>
    </location>
</feature>
<evidence type="ECO:0000313" key="12">
    <source>
        <dbReference type="Proteomes" id="UP000503349"/>
    </source>
</evidence>
<feature type="compositionally biased region" description="Low complexity" evidence="9">
    <location>
        <begin position="937"/>
        <end position="954"/>
    </location>
</feature>
<feature type="compositionally biased region" description="Acidic residues" evidence="9">
    <location>
        <begin position="1031"/>
        <end position="1049"/>
    </location>
</feature>
<feature type="region of interest" description="Disordered" evidence="9">
    <location>
        <begin position="1"/>
        <end position="40"/>
    </location>
</feature>
<evidence type="ECO:0000259" key="10">
    <source>
        <dbReference type="Pfam" id="PF05715"/>
    </source>
</evidence>
<dbReference type="GO" id="GO:0030424">
    <property type="term" value="C:axon"/>
    <property type="evidence" value="ECO:0007669"/>
    <property type="project" value="TreeGrafter"/>
</dbReference>
<feature type="region of interest" description="Disordered" evidence="9">
    <location>
        <begin position="4018"/>
        <end position="4279"/>
    </location>
</feature>
<feature type="compositionally biased region" description="Basic and acidic residues" evidence="9">
    <location>
        <begin position="4105"/>
        <end position="4116"/>
    </location>
</feature>
<feature type="region of interest" description="Disordered" evidence="9">
    <location>
        <begin position="1619"/>
        <end position="1647"/>
    </location>
</feature>
<feature type="region of interest" description="Disordered" evidence="9">
    <location>
        <begin position="3878"/>
        <end position="3934"/>
    </location>
</feature>
<evidence type="ECO:0000256" key="6">
    <source>
        <dbReference type="ARBA" id="ARBA00023273"/>
    </source>
</evidence>
<feature type="compositionally biased region" description="Acidic residues" evidence="9">
    <location>
        <begin position="1090"/>
        <end position="1112"/>
    </location>
</feature>
<feature type="compositionally biased region" description="Low complexity" evidence="9">
    <location>
        <begin position="1443"/>
        <end position="1454"/>
    </location>
</feature>
<keyword evidence="5" id="KW-0770">Synapse</keyword>
<feature type="compositionally biased region" description="Acidic residues" evidence="9">
    <location>
        <begin position="1284"/>
        <end position="1297"/>
    </location>
</feature>
<dbReference type="Proteomes" id="UP000503349">
    <property type="component" value="Chromosome 12"/>
</dbReference>
<keyword evidence="3" id="KW-0863">Zinc-finger</keyword>
<dbReference type="GO" id="GO:0035418">
    <property type="term" value="P:protein localization to synapse"/>
    <property type="evidence" value="ECO:0007669"/>
    <property type="project" value="TreeGrafter"/>
</dbReference>
<feature type="compositionally biased region" description="Low complexity" evidence="9">
    <location>
        <begin position="3342"/>
        <end position="3362"/>
    </location>
</feature>
<dbReference type="EMBL" id="CM015723">
    <property type="protein sequence ID" value="KAF3696638.1"/>
    <property type="molecule type" value="Genomic_DNA"/>
</dbReference>
<feature type="compositionally biased region" description="Low complexity" evidence="9">
    <location>
        <begin position="685"/>
        <end position="705"/>
    </location>
</feature>
<feature type="compositionally biased region" description="Polar residues" evidence="9">
    <location>
        <begin position="1792"/>
        <end position="1814"/>
    </location>
</feature>
<feature type="compositionally biased region" description="Low complexity" evidence="9">
    <location>
        <begin position="858"/>
        <end position="877"/>
    </location>
</feature>
<keyword evidence="12" id="KW-1185">Reference proteome</keyword>
<evidence type="ECO:0000256" key="5">
    <source>
        <dbReference type="ARBA" id="ARBA00023018"/>
    </source>
</evidence>
<sequence length="4384" mass="474924">MGNEASMEGGEPGAAGMMGSAMPGGPATGQHMKPLNGTAAGGGMGVGGPGMGMTRSLMSGPKPGMQQGGHGGGGMGGMGGMGGGGMGGTGGIGVGMGGMGGGGMGAGLGGMSGGGMGGMGGGMGGIGGGMGSGMTTGGGIGSRAGEPYRLATHDSPISPRHVQSSQGPGMGQGPGFGHGPAGSGMGGYVGQSPGQHASRRNLQVDFSGTGGSRTGRSPSVSPERGVTPTSPYSLPQIAPMPSSKLCPVCTTTELSNPPAVPNYNTCTQCKATVCNQCGFNPNPHLTEVMCATRKKFSFSGCKNIINNLIVLIYVFTPGLVKMTIAMETKSPTMKVQEWLCLNCQMQRALGIDMTTPRSKSQQQIHSPSHQAKPIVQPQQHPPQPTQPAAAAAVAAAAQPKPLPQSQPSQRQQQPQSQHYNQSQSYSQSQHYPQSQSQIYPPSQPSLQTQPQATTGLERHQGPGGPQTQTGPSQQGMRSDPYSQRGPAFPGAVGGPIGGPSQGPRIPHPGAVPLPGLTKAPSQPDLGRGSPMHQPTVRHQDQTRSAGSSPAHRPQSQAPASAQDGLTKLFGFGASLLNQASTLINVDPLPTTSTQPSPARGKVVFSNATVDNKQQQGVAGTKQFGMGGPHAPPQMGGPHGPNQKGGPYPSSLMGGPQIGGLHAPTQKQQQQTMPHKQQSPVHHQKGTQGQQLQGQQHQQTPAQLQKEPQKQEPLAAPVTAPEPMKPKVNCPLCKTELNIGSSDPPNYNTCTQCRSQVCNLCGFNPTPHLVEKKEWLCLNCQTQRLMSGGGLDEPPLLVPHPSPKHQPMGSPRHQGPTSQQSPLHKPTNQQVPKPVQAQKPQVGPAGSEPTAAAKQLIDPKTTTPATAPTPTTETQKQPKPTEEKPKTEPENQTAKETKPLQKKGEQITPIKEIKKSRHYDDTKNNSTHDLSRSPQSLSDTGYSSDGISSSHSEITGLIQEEEMKLSERGIIGHGSPPSPSEITKLESTMRPLLEKSLSEDKGDRRGRKHRDREFDDRGKQRPRSLSIPPDAYDSDEELEDILEEEEDGGDWEVKRKELKDDKKEKKKKEKEAEPLEMTDEEFMRRQIMEMSADEENEDEEEEMEEDEDEEDEGYGYQKPKKSHPKHIISDSGKDKRRLQHHSSSFEEETKSSTDVYKGSVEEGEEDVMASQGGLRRFKTIELNNTNSYSRDMELGNENDLSLDREPELEMESLTGSPEERSRGDYSSTLPPTSSSYGSGQSPTSISSMEEDSDSSPSRRQRLEEAKQQRKARHRSHGPLLPTIEDSSEEDELREEEELLREQEKMREVEQQRIRSTARKTKRDKEELRAQRRRERSKTPPSNLSPIEDASPTEELRQAAEMEELHRSSASEYSPQSLDSEAEGYESKLYKSGSEYNLPTFMSLYSPIEKSSITTTTTAPSSTSKPLKSAEEVYEEMMRKAEMLQKQQKQQQQQQQHGRLGQYYEEDINGQGYDDEYEYEQDQTGYDNEAAETETDIYEEIRQTSQNITKMQQATDEQVEVESSFPDKQLLDTGSAFAKLLEQSNALLTPGTSPTQISAPVSFAETGGRIPDVRVTQHFSAKDGHKDRIKSQAGKNGITPTVAATTIAAYGVYARDAVTISQTSSSHTVTSTQSGIYSRHTGSPSTSSATVSSVCSKIAEITQAYSQREVITRRVGETRGVQVRDSSTSSTERIIEPRSPKYTTYYRSTSPPLSPSPPPPQSPTHSPSRRATAEFSTQTFSSAFQKDSAGSGPTSPVMAQGTQTSHRSVSPWLYRQSSQDASYSPPPSPARPMTVNTATSPLSSPTRFSRQSTFDTYSPCGSPPDTPPYQQSPTRSFYRTQRVEKVNVGTSMVTTASTYTRGSVSMDNISLCRISTVPGTSRVEKGHMIQGGSVVDLRTATKPAPIIMTDQGMDLTSLATESRKYHGGSEGSRHSTIVQPLIMNLNTQETTTPTTVSVTVAASMFMTQPKQPTVYGDPHQNRVDLGQGMGSAVCLSQSKPQISPPGDPSITKIDAKLEDLSIQQHELQKQQEKLQKQQELLEQQLQQHHHMQQTSALARYNITGQISPLLKKDLLVSQTGTASAVVSAVSPVINPELYSTGPIEVKGRPSAPGLLSGGKSPHTMVAQMDGVPDQARVVTQLVKIEEGEDAVDLTGGQIKPDTQPACCDVVYRIPFGGSCVGGSEKEGIKPPSAPPLIYESDQERQPGRYHEYPMDARKAYTLPFPGRLQPSMSDSNLADAGLQSYHPKLEPQLQASGEFVMDLTAVKQIYGGYMGMQYGSYTDLRHGGDITAQTLPIRRYNSLSNISSDYGYSARDIASFQEANLAQYSATTAREISRMCAALNSMDRYGSNPDLMQFGSLGRGTGPGTSRLAAGLGMRQNFLLGLDGKPISHSQALTNLINARQASLRAMYPAAIRSSDGMIYSTIQTPIASTLPITTQPASVLRPLLRGVYRPYPSANMTPVPLSSLSRLPMSPRMPLSGQGPVRYPTPGLLQTTSTTAVTATSASTSAPVGAPPPVSSSTIQEEPVYLGKGATVTSSSTEVTSVGGVVAIPTEPQQQPINLSQAHLYSQQQQKQVTTAQQPLQAPSAAHAYPSSGPSHTHAYTQPLVGLSVPTSGLPVPVGLPTFPPPGAIHKEGETEADRLHRQQEQLLQMERERVELEKLRQLRLQEELERERIELKLHREKEQILVQRELQELQNIKEQVLQQQQQEREKQLVLQREQLAQQKSQLDQIQSLQQQLQQQLEEQKRQKSAAVAQSVQLDVNGQPLPPYTDSQMGSRSLPNSSSEMCLKSQEEHMETRSNMRKHSSMTRLSRDSMDGEGIVFYGSPRRIVDSCVQTDDEDGEERYMMRHRTRRRGRSVDCSVQTDDDEDKIEQPVRRRRSRFSRHSESSGSTAATTSSTSDNKTDTPKMVSSSIAIQTIREMSCQTEVEHLGRVSPAIHVTVPDPNKVEIVHYISGPEHTQKGQSLACQTDPEAHSQGVVAPQLSVPTTVSPYSSSTSMGTHQSSSADLLSQQRQQHIAANAAKFERRRPDPLDINYQPHNHLHNESISNIIRQQHAAPKSPQVLYSPVSPVSPHRLLETSLSSERLNKAHVTPQQKSYTAESPQRHPSVPRPIKSTQRSMSDPKPLSPTTDEHTKARLSLYQQQALQSQLAALQQSSLLRKVKRTLPSPPPEETTASVHLPMMTPGLPQVYLPSVPSLKPSSRSTLAAKASLLKDLTHELKAVEQESTKLRKQQAELEEEEKEIDAKLRYLELGIHQRKETLVKERERRDIAYLRCMGDTRDYMSDSELNNLRLAAAAASHETNGLLTTRPSTAPLSQFSSDLNTAAQYPPTSSFLSCQYPQSQPTAPTQQSSLSYQSSTFNQPPYPTVSQSQALPQPTPLQSHVPPPGPAYHSQTPYPSHTYPQTQLPYPQTDLGLPAAPQPQPQPGHTGFGPAPPGQPPYPTHSSPYPSAVSSYPSQTTPYPVQPPADILTVNPGRPRQTSLADLEHKMPTNYETISNPTAVVTTTAQDVTYSSGAPSYGQYTGMTTMASSYGPYGSAPVSSSYGGYSTVPPSTYGQYTSTIGNSYGQYTTTTANTYGYTATTASSYGQYTSTVSSAYGHSVDSPCTYSTADGMYGAPGLEQNIPRNYMMIDDVSELTAKDGLGTMTGDMMHHGSSGRYPGDIHGHSSTIGSTTRGGIGSSSYCRAPEEEAAMQEELYDHHGRGKSSYKHGPLGGSSSSVSASMGGGSPYYYDYDYKYGSIRSGVQKPSPSSRGLLAPAVMSSKRSKHRKLGSLEQKISKFSPIEEARDVETDLASYSSATGGAYPSFRIRGRQLIEDYGFKKSAYEGSSGTTHGSRHYGSLVEEDDRNYYTSTGRSRSTGYGMDKISARDYPSYRSRSYERDNRSYRSGYSRGRHPTRQYSEEESPLSPLGRFMGSGRSSSLGPDPYNSRGSRYHYYYGQYGSSHSLPDVQDHIRDLPRTHVYKSDDTYIIDDYHCAVSDSEACMPLSPNDMEIDCDLLSVSKAYHLGQEETDWFEKPRSSSRHYGSSHSSGRSRHGVKHTYHDYDEPPEEDLWPQDEYGQGGRHSSSRDHRHHGSSSRHSSTSRHSDEQRSSRSTKGHPKDPSMHHEPSGRSSSSGRRGESRPASYHSSDYSRDPSGHHHSQRSSRQGDPHRSSRSKSQPPMDMQGQPGSSRSGSSGRAQGPAGGSVGSGRQGGPGPQTDGAPGQRTQLQQQAQTSAARQGQPGAPVTSGTQQQQPPGQGQGMGMGQGQAKPGQMGPASGPIGQARQTGPAGTTSVTMLLQFSLAKIETPPATAIGAKAAPIMASKTTQPPLTGIGSKAAPRPGGIGSAAAGQPGMEGDSMLSKILPGGAAEQAGKLGEAVELWSVPENCWHLNCVI</sequence>
<feature type="compositionally biased region" description="Low complexity" evidence="9">
    <location>
        <begin position="2890"/>
        <end position="2902"/>
    </location>
</feature>
<feature type="region of interest" description="Disordered" evidence="9">
    <location>
        <begin position="1409"/>
        <end position="1465"/>
    </location>
</feature>
<name>A0A6G1Q2Z8_CHAAH</name>
<feature type="compositionally biased region" description="Low complexity" evidence="9">
    <location>
        <begin position="3447"/>
        <end position="3461"/>
    </location>
</feature>
<feature type="region of interest" description="Disordered" evidence="9">
    <location>
        <begin position="353"/>
        <end position="560"/>
    </location>
</feature>
<dbReference type="CDD" id="cd15772">
    <property type="entry name" value="FYVE2_BSN_PCLO"/>
    <property type="match status" value="1"/>
</dbReference>
<dbReference type="GO" id="GO:0048788">
    <property type="term" value="C:cytoskeleton of presynaptic active zone"/>
    <property type="evidence" value="ECO:0007669"/>
    <property type="project" value="TreeGrafter"/>
</dbReference>
<feature type="compositionally biased region" description="Polar residues" evidence="9">
    <location>
        <begin position="542"/>
        <end position="559"/>
    </location>
</feature>
<feature type="compositionally biased region" description="Gly residues" evidence="9">
    <location>
        <begin position="491"/>
        <end position="500"/>
    </location>
</feature>
<feature type="region of interest" description="Disordered" evidence="9">
    <location>
        <begin position="3338"/>
        <end position="3483"/>
    </location>
</feature>
<feature type="compositionally biased region" description="Basic and acidic residues" evidence="9">
    <location>
        <begin position="2792"/>
        <end position="2801"/>
    </location>
</feature>
<feature type="compositionally biased region" description="Basic and acidic residues" evidence="9">
    <location>
        <begin position="878"/>
        <end position="904"/>
    </location>
</feature>
<evidence type="ECO:0000256" key="3">
    <source>
        <dbReference type="ARBA" id="ARBA00022771"/>
    </source>
</evidence>
<evidence type="ECO:0000256" key="8">
    <source>
        <dbReference type="SAM" id="Coils"/>
    </source>
</evidence>
<feature type="compositionally biased region" description="Basic and acidic residues" evidence="9">
    <location>
        <begin position="1426"/>
        <end position="1441"/>
    </location>
</feature>